<keyword evidence="7" id="KW-0010">Activator</keyword>
<reference evidence="14" key="1">
    <citation type="submission" date="2023-08" db="EMBL/GenBank/DDBJ databases">
        <title>Black Yeasts Isolated from many extreme environments.</title>
        <authorList>
            <person name="Coleine C."/>
            <person name="Stajich J.E."/>
            <person name="Selbmann L."/>
        </authorList>
    </citation>
    <scope>NUCLEOTIDE SEQUENCE</scope>
    <source>
        <strain evidence="14">CCFEE 5401</strain>
    </source>
</reference>
<feature type="domain" description="Mediator complex subunit Med12" evidence="13">
    <location>
        <begin position="257"/>
        <end position="320"/>
    </location>
</feature>
<dbReference type="EMBL" id="JAVRRL010000016">
    <property type="protein sequence ID" value="KAK5114661.1"/>
    <property type="molecule type" value="Genomic_DNA"/>
</dbReference>
<dbReference type="PANTHER" id="PTHR46567">
    <property type="entry name" value="MEDIATOR OF RNA POLYMERASE II TRANSCRIPTION SUBUNIT 12"/>
    <property type="match status" value="1"/>
</dbReference>
<feature type="compositionally biased region" description="Low complexity" evidence="12">
    <location>
        <begin position="1377"/>
        <end position="1391"/>
    </location>
</feature>
<name>A0AAN7TFT5_9PEZI</name>
<comment type="subunit">
    <text evidence="3">Component of the SRB8-11 complex, which itself associates with the Mediator complex.</text>
</comment>
<dbReference type="Pfam" id="PF09497">
    <property type="entry name" value="Med12"/>
    <property type="match status" value="1"/>
</dbReference>
<keyword evidence="9" id="KW-0539">Nucleus</keyword>
<dbReference type="GO" id="GO:0003712">
    <property type="term" value="F:transcription coregulator activity"/>
    <property type="evidence" value="ECO:0007669"/>
    <property type="project" value="InterPro"/>
</dbReference>
<evidence type="ECO:0000313" key="15">
    <source>
        <dbReference type="Proteomes" id="UP001310890"/>
    </source>
</evidence>
<sequence>MDHRMPLSATTTRPLPNQRAVSGSALYFSKPATRPALPSHLSSVRSASHSAVVDLTEEGAVPTRRNYGPSVGKKEQLVQSPSVIAVDDDEEEEERPAKRLKVNGKLRGSSSQAGFDNGMAYVKVPGERLPGLPKPHVVNTKAAPVRDRQHDGESAGRKMNGLEAPAIATQLPPPKNVADFHPWTGHHPEDVLNENVVKMGYSDKPPNSIQTECNSAKPSIWPNLSTKNSAGLQMLGYLFTQVMEKRQTLGKCTAPSTFKPPPRVTVTDTKREAWLRDLANPDVPLRKQSRTIPHGIRGKLLMDQCLSKDIPLQRAVWLAKCVGANELRAFRRKGINGLAAATGESKWVREWTVNVEQFLEGVIASCGEQQWQAKMDYAVKLAVAFYTEQLLDKDHYLDWIVSSFRETSNERLPVWIVVLQAYWKDIVQFVQRGRKLGLAILDHLQVLSDDPYGVNTVLSGRLQKLVAVLAVTSRGCLVIPGTWEKYNHVLEPAALASVNESLRGVAQSLSTRNKRLVDPIRRTPLNTRSPKLRLYDMLDTAGLNIDHVALSTSCLVTISNVAELIPALLDWASSPYRQGLARLYLAARIVSTLRSEDHDTDSVILSYISQISKRPALQHDNIYRLIAELVRNDALLVGPYLRWLVSSGALHDKSSSQIARNMLAAIPGDSLPSHVEGLRRTLLSRMDYADEVELLAAPIRKAFDLAWDEGGEDQIASLFTDTSLAVKILVADHARTVLSRMNSIDLGQFQLLRSVLEAAGDLAAVADLSKAALLSDDAAVLATVADTITWHADVLAAMGRLSSMTESILDRYRVLRSQQPLDRTFILALMRFASLLCQQEPSEALLRSDLLICEQLNIAAVCSPASDNLISMQATSLESEQDIDAVFASGNTMDDQLLQRVLMRVLQRTGRQNPKLLAQSSKVCEWLAQLRVVGGNSFDELVGAYIRSAFATSPDALKPAEAIIALVTSGCISLADVINVVNSSSEGYALSLALQLLLGSMATSTGSTLAEQCRYRAIQRLHCIQDAEHVVPLLMAACELPDLDITTEALLDLIMFYTTTQTEVVRYTFRGAYHAKPPTPKAVELARALVARGLDPTDSGDLDMHRMVTVANPLSVRFCAGALTYLARDSRTAADTRDELVKGLIIEAIQSGNDVWPQLLGTTVNNTTKRALHSWAQNRVLFGTTKATAGHDTAAMGLVERYLDVMDLTYHSFSAEDDTHILALLNDKLRGVEQRLGGKTEDSLVDDGYPVWRELNVLLHICCLHVRPSTTPTEVNMQARATLFMSLCAMLSQPRVLVDLGLADYIFDLASTLGDSLSETTVARVAQMFKPTDPRFQSLFGQLPNTSPDAWLALASQASSNPQGRGTAQQRALAKHAAGSSGSATPAARPGIVGASTFISGQPQQRPWSQNAANRAPTELMKTTTFTLKRWEVMPDAAPMLGENDTSLSLGLFGARKV</sequence>
<organism evidence="14 15">
    <name type="scientific">Meristemomyces frigidus</name>
    <dbReference type="NCBI Taxonomy" id="1508187"/>
    <lineage>
        <taxon>Eukaryota</taxon>
        <taxon>Fungi</taxon>
        <taxon>Dikarya</taxon>
        <taxon>Ascomycota</taxon>
        <taxon>Pezizomycotina</taxon>
        <taxon>Dothideomycetes</taxon>
        <taxon>Dothideomycetidae</taxon>
        <taxon>Mycosphaerellales</taxon>
        <taxon>Teratosphaeriaceae</taxon>
        <taxon>Meristemomyces</taxon>
    </lineage>
</organism>
<evidence type="ECO:0000256" key="6">
    <source>
        <dbReference type="ARBA" id="ARBA00023015"/>
    </source>
</evidence>
<evidence type="ECO:0000256" key="7">
    <source>
        <dbReference type="ARBA" id="ARBA00023159"/>
    </source>
</evidence>
<feature type="region of interest" description="Disordered" evidence="12">
    <location>
        <begin position="1"/>
        <end position="52"/>
    </location>
</feature>
<comment type="function">
    <text evidence="10">Component of the SRB8-11 complex. The SRB8-11 complex is a regulatory module of the Mediator complex which is itself involved in regulation of basal and activated RNA polymerase II-dependent transcription. The SRB8-11 complex may be involved in the transcriptional repression of a subset of genes regulated by Mediator. It may inhibit the association of the Mediator complex with RNA polymerase II to form the holoenzyme complex.</text>
</comment>
<dbReference type="PANTHER" id="PTHR46567:SF1">
    <property type="entry name" value="MEDIATOR OF RNA POLYMERASE II TRANSCRIPTION SUBUNIT 12"/>
    <property type="match status" value="1"/>
</dbReference>
<dbReference type="InterPro" id="IPR057344">
    <property type="entry name" value="ARM_SRB8"/>
</dbReference>
<feature type="compositionally biased region" description="Polar residues" evidence="12">
    <location>
        <begin position="8"/>
        <end position="21"/>
    </location>
</feature>
<evidence type="ECO:0000256" key="9">
    <source>
        <dbReference type="ARBA" id="ARBA00023242"/>
    </source>
</evidence>
<evidence type="ECO:0000256" key="8">
    <source>
        <dbReference type="ARBA" id="ARBA00023163"/>
    </source>
</evidence>
<evidence type="ECO:0000256" key="10">
    <source>
        <dbReference type="ARBA" id="ARBA00025661"/>
    </source>
</evidence>
<dbReference type="InterPro" id="IPR019035">
    <property type="entry name" value="Mediator_Med12"/>
</dbReference>
<keyword evidence="5" id="KW-0678">Repressor</keyword>
<dbReference type="Proteomes" id="UP001310890">
    <property type="component" value="Unassembled WGS sequence"/>
</dbReference>
<proteinExistence type="inferred from homology"/>
<evidence type="ECO:0000256" key="1">
    <source>
        <dbReference type="ARBA" id="ARBA00004123"/>
    </source>
</evidence>
<evidence type="ECO:0000256" key="11">
    <source>
        <dbReference type="ARBA" id="ARBA00032010"/>
    </source>
</evidence>
<feature type="compositionally biased region" description="Polar residues" evidence="12">
    <location>
        <begin position="1397"/>
        <end position="1413"/>
    </location>
</feature>
<dbReference type="GO" id="GO:0016592">
    <property type="term" value="C:mediator complex"/>
    <property type="evidence" value="ECO:0007669"/>
    <property type="project" value="InterPro"/>
</dbReference>
<evidence type="ECO:0000256" key="5">
    <source>
        <dbReference type="ARBA" id="ARBA00022491"/>
    </source>
</evidence>
<dbReference type="SMART" id="SM01281">
    <property type="entry name" value="Med12"/>
    <property type="match status" value="1"/>
</dbReference>
<gene>
    <name evidence="14" type="ORF">LTR62_002234</name>
</gene>
<feature type="compositionally biased region" description="Low complexity" evidence="12">
    <location>
        <begin position="39"/>
        <end position="52"/>
    </location>
</feature>
<dbReference type="GO" id="GO:0006357">
    <property type="term" value="P:regulation of transcription by RNA polymerase II"/>
    <property type="evidence" value="ECO:0007669"/>
    <property type="project" value="InterPro"/>
</dbReference>
<feature type="region of interest" description="Disordered" evidence="12">
    <location>
        <begin position="1357"/>
        <end position="1420"/>
    </location>
</feature>
<evidence type="ECO:0000256" key="2">
    <source>
        <dbReference type="ARBA" id="ARBA00010289"/>
    </source>
</evidence>
<keyword evidence="8" id="KW-0804">Transcription</keyword>
<evidence type="ECO:0000256" key="3">
    <source>
        <dbReference type="ARBA" id="ARBA00011629"/>
    </source>
</evidence>
<keyword evidence="6" id="KW-0805">Transcription regulation</keyword>
<evidence type="ECO:0000256" key="12">
    <source>
        <dbReference type="SAM" id="MobiDB-lite"/>
    </source>
</evidence>
<evidence type="ECO:0000256" key="4">
    <source>
        <dbReference type="ARBA" id="ARBA00019622"/>
    </source>
</evidence>
<evidence type="ECO:0000313" key="14">
    <source>
        <dbReference type="EMBL" id="KAK5114661.1"/>
    </source>
</evidence>
<protein>
    <recommendedName>
        <fullName evidence="4">Mediator of RNA polymerase II transcription subunit 12</fullName>
    </recommendedName>
    <alternativeName>
        <fullName evidence="11">Mediator complex subunit 12</fullName>
    </alternativeName>
</protein>
<dbReference type="Pfam" id="PF25326">
    <property type="entry name" value="ARM_SRB8"/>
    <property type="match status" value="1"/>
</dbReference>
<comment type="subcellular location">
    <subcellularLocation>
        <location evidence="1">Nucleus</location>
    </subcellularLocation>
</comment>
<evidence type="ECO:0000259" key="13">
    <source>
        <dbReference type="SMART" id="SM01281"/>
    </source>
</evidence>
<accession>A0AAN7TFT5</accession>
<comment type="caution">
    <text evidence="14">The sequence shown here is derived from an EMBL/GenBank/DDBJ whole genome shotgun (WGS) entry which is preliminary data.</text>
</comment>
<feature type="compositionally biased region" description="Polar residues" evidence="12">
    <location>
        <begin position="1357"/>
        <end position="1370"/>
    </location>
</feature>
<comment type="similarity">
    <text evidence="2">Belongs to the Mediator complex subunit 12 family.</text>
</comment>